<dbReference type="InterPro" id="IPR051620">
    <property type="entry name" value="ORF904-like_C"/>
</dbReference>
<feature type="signal peptide" evidence="5">
    <location>
        <begin position="1"/>
        <end position="18"/>
    </location>
</feature>
<feature type="compositionally biased region" description="Acidic residues" evidence="4">
    <location>
        <begin position="366"/>
        <end position="388"/>
    </location>
</feature>
<organism evidence="7 8">
    <name type="scientific">Klebsormidium nitens</name>
    <name type="common">Green alga</name>
    <name type="synonym">Ulothrix nitens</name>
    <dbReference type="NCBI Taxonomy" id="105231"/>
    <lineage>
        <taxon>Eukaryota</taxon>
        <taxon>Viridiplantae</taxon>
        <taxon>Streptophyta</taxon>
        <taxon>Klebsormidiophyceae</taxon>
        <taxon>Klebsormidiales</taxon>
        <taxon>Klebsormidiaceae</taxon>
        <taxon>Klebsormidium</taxon>
    </lineage>
</organism>
<dbReference type="Pfam" id="PF09250">
    <property type="entry name" value="Prim-Pol"/>
    <property type="match status" value="1"/>
</dbReference>
<keyword evidence="3" id="KW-0067">ATP-binding</keyword>
<accession>A0A1Y1IMI0</accession>
<feature type="compositionally biased region" description="Basic and acidic residues" evidence="4">
    <location>
        <begin position="159"/>
        <end position="168"/>
    </location>
</feature>
<evidence type="ECO:0000259" key="6">
    <source>
        <dbReference type="PROSITE" id="PS51206"/>
    </source>
</evidence>
<dbReference type="GO" id="GO:0016787">
    <property type="term" value="F:hydrolase activity"/>
    <property type="evidence" value="ECO:0007669"/>
    <property type="project" value="UniProtKB-KW"/>
</dbReference>
<dbReference type="InterPro" id="IPR015330">
    <property type="entry name" value="DNA_primase/pol_bifunc_N"/>
</dbReference>
<dbReference type="PROSITE" id="PS51206">
    <property type="entry name" value="SF3_HELICASE_1"/>
    <property type="match status" value="1"/>
</dbReference>
<keyword evidence="1" id="KW-0547">Nucleotide-binding</keyword>
<dbReference type="NCBIfam" id="TIGR01613">
    <property type="entry name" value="primase_Cterm"/>
    <property type="match status" value="1"/>
</dbReference>
<feature type="compositionally biased region" description="Pro residues" evidence="4">
    <location>
        <begin position="482"/>
        <end position="491"/>
    </location>
</feature>
<feature type="compositionally biased region" description="Basic and acidic residues" evidence="4">
    <location>
        <begin position="223"/>
        <end position="232"/>
    </location>
</feature>
<evidence type="ECO:0000256" key="1">
    <source>
        <dbReference type="ARBA" id="ARBA00022741"/>
    </source>
</evidence>
<keyword evidence="8" id="KW-1185">Reference proteome</keyword>
<proteinExistence type="predicted"/>
<keyword evidence="2" id="KW-0378">Hydrolase</keyword>
<dbReference type="InterPro" id="IPR014818">
    <property type="entry name" value="Phage/plasmid_primase_P4_C"/>
</dbReference>
<dbReference type="Proteomes" id="UP000054558">
    <property type="component" value="Unassembled WGS sequence"/>
</dbReference>
<evidence type="ECO:0000256" key="5">
    <source>
        <dbReference type="SAM" id="SignalP"/>
    </source>
</evidence>
<evidence type="ECO:0000313" key="8">
    <source>
        <dbReference type="Proteomes" id="UP000054558"/>
    </source>
</evidence>
<dbReference type="EMBL" id="DF237851">
    <property type="protein sequence ID" value="GAQ92004.1"/>
    <property type="molecule type" value="Genomic_DNA"/>
</dbReference>
<protein>
    <recommendedName>
        <fullName evidence="6">SF3 helicase domain-containing protein</fullName>
    </recommendedName>
</protein>
<dbReference type="SMART" id="SM00885">
    <property type="entry name" value="D5_N"/>
    <property type="match status" value="1"/>
</dbReference>
<dbReference type="GO" id="GO:0005524">
    <property type="term" value="F:ATP binding"/>
    <property type="evidence" value="ECO:0007669"/>
    <property type="project" value="UniProtKB-KW"/>
</dbReference>
<reference evidence="7 8" key="1">
    <citation type="journal article" date="2014" name="Nat. Commun.">
        <title>Klebsormidium flaccidum genome reveals primary factors for plant terrestrial adaptation.</title>
        <authorList>
            <person name="Hori K."/>
            <person name="Maruyama F."/>
            <person name="Fujisawa T."/>
            <person name="Togashi T."/>
            <person name="Yamamoto N."/>
            <person name="Seo M."/>
            <person name="Sato S."/>
            <person name="Yamada T."/>
            <person name="Mori H."/>
            <person name="Tajima N."/>
            <person name="Moriyama T."/>
            <person name="Ikeuchi M."/>
            <person name="Watanabe M."/>
            <person name="Wada H."/>
            <person name="Kobayashi K."/>
            <person name="Saito M."/>
            <person name="Masuda T."/>
            <person name="Sasaki-Sekimoto Y."/>
            <person name="Mashiguchi K."/>
            <person name="Awai K."/>
            <person name="Shimojima M."/>
            <person name="Masuda S."/>
            <person name="Iwai M."/>
            <person name="Nobusawa T."/>
            <person name="Narise T."/>
            <person name="Kondo S."/>
            <person name="Saito H."/>
            <person name="Sato R."/>
            <person name="Murakawa M."/>
            <person name="Ihara Y."/>
            <person name="Oshima-Yamada Y."/>
            <person name="Ohtaka K."/>
            <person name="Satoh M."/>
            <person name="Sonobe K."/>
            <person name="Ishii M."/>
            <person name="Ohtani R."/>
            <person name="Kanamori-Sato M."/>
            <person name="Honoki R."/>
            <person name="Miyazaki D."/>
            <person name="Mochizuki H."/>
            <person name="Umetsu J."/>
            <person name="Higashi K."/>
            <person name="Shibata D."/>
            <person name="Kamiya Y."/>
            <person name="Sato N."/>
            <person name="Nakamura Y."/>
            <person name="Tabata S."/>
            <person name="Ida S."/>
            <person name="Kurokawa K."/>
            <person name="Ohta H."/>
        </authorList>
    </citation>
    <scope>NUCLEOTIDE SEQUENCE [LARGE SCALE GENOMIC DNA]</scope>
    <source>
        <strain evidence="7 8">NIES-2285</strain>
    </source>
</reference>
<name>A0A1Y1IMI0_KLENI</name>
<dbReference type="PANTHER" id="PTHR35372:SF2">
    <property type="entry name" value="SF3 HELICASE DOMAIN-CONTAINING PROTEIN"/>
    <property type="match status" value="1"/>
</dbReference>
<feature type="region of interest" description="Disordered" evidence="4">
    <location>
        <begin position="151"/>
        <end position="392"/>
    </location>
</feature>
<feature type="region of interest" description="Disordered" evidence="4">
    <location>
        <begin position="435"/>
        <end position="494"/>
    </location>
</feature>
<sequence>MAPCGTLWHLLEVAYVAARTFQFRFGVEQWVYFFTAFWKQLKEWKHSIKCLEAGSRRARMSGAAVAAGGLFEATRFRSWLQQGQPPLQSSQWRRPIPRVVAGLRRDLRVLRWCQKGCRMVARPNQAEAPVHFIQKCPPEAPLLREEVAASQQLEAATSDSRDNGDPEGRPPGLMTKMTSTPSGQGGAGAPGESMDVDSRPQPSSAHCSQASSGSNQQPPRAFSGEEWRKTESEGEGEDIEGAEFEGKDESSDEETSQDRTMIDDAPQEEENEVVQYGRINAAMETDSDAEGFSQALAKLKRRAPNVETNPAPSNRRRRVLLSPSDSSSEDEGSSSPVRSQAPSAKHPPLPEEGEALGADCPMPDDPAWEPEDDGWSDDLPPEPEDDGWSDFFDLSLEDDFAQACEIVPRSRGGSSPAAAANSAPIALDAAEPTSLDHWLTSPSTPVPVPSAAAAQSATRAAQQEQNLPAAAQSSGGATNATQPPPAPPPFPQGVAVQETMPFRQVPSLADVGGPSRVNPIVAAAHHLHTRGVVALTFNMKVSLNDKGEEKKAPAGLMPEWQKKCDLGNCLRQGVRPGRTCLAIVTEPSDIIVFDVDSKDNGVATFEQVLAEHGPLPVDTPWEWSGNRPGKHLFFSLSESKATGLLSGASRARLLYEGKKVGWDMRGEGGMIFVGPSSYKGMDGIVRSYEWVQEIAPDRSNLRAMPGWLIRIINDSAAPPAPPRAAPLAPTRFAEGLDADGVELPPPPAVLERIKKCLADVGDTSSRFDKLKRFPGGPDLYAYRVSGARVCPYGVSHSGSNNFCVLVRGRGLFYKCNSSECCDVHPQRKIGELTAQESMVGGETAPVAEDDPTVYDMLTKAFVDYWAFKGDMGGSRIVAQMYSRCHWIWYDSEGKTWWIWDGKRFKQAAIETVRYICIHQLSTVYGRVRAELKEQIDETVDEKEKKLLSKRLDKVRRYYDAGEIGSTLSIMAGEMALDLVGELDANPDILNVQNGVISLRTGQLDIHRPEYLCTKLADVNFKGLSHPTPTIRDFLADIFNGDQALIEFMQRLWGYAINGRISEEIIVFLLGSGGNGKGVCKEMLENTLGEYYGVMAKDAVVKPPGQRPPTKGAATGYLAELKGFRVAITDETSPGERVDLGLVLMMTGGGKQSFRNLFEKNATIRFTHTPFIQTNYDPEIPPTLAKQANIDRRLIVVRFPNEYVSENKFDETNPSHRLVDGSLKQRMQTPAVCEEFLTFLVQGSCAWYEDPTVLRRHPPAVQAASMAWLQRGDKLQTFLQSEHCVLDAADTPDATKTVTWEDEFWRQFQLFAGLKIAKEELAKQMREKGYGRTKRAGRFTGDLASQRSSCYVGFKCEYD</sequence>
<evidence type="ECO:0000313" key="7">
    <source>
        <dbReference type="EMBL" id="GAQ92004.1"/>
    </source>
</evidence>
<feature type="domain" description="SF3 helicase" evidence="6">
    <location>
        <begin position="1043"/>
        <end position="1211"/>
    </location>
</feature>
<feature type="compositionally biased region" description="Polar residues" evidence="4">
    <location>
        <begin position="471"/>
        <end position="481"/>
    </location>
</feature>
<gene>
    <name evidence="7" type="ORF">KFL_009020050</name>
</gene>
<evidence type="ECO:0000256" key="4">
    <source>
        <dbReference type="SAM" id="MobiDB-lite"/>
    </source>
</evidence>
<feature type="compositionally biased region" description="Low complexity" evidence="4">
    <location>
        <begin position="200"/>
        <end position="214"/>
    </location>
</feature>
<keyword evidence="5" id="KW-0732">Signal</keyword>
<dbReference type="PANTHER" id="PTHR35372">
    <property type="entry name" value="ATP BINDING PROTEIN-RELATED"/>
    <property type="match status" value="1"/>
</dbReference>
<evidence type="ECO:0000256" key="3">
    <source>
        <dbReference type="ARBA" id="ARBA00022840"/>
    </source>
</evidence>
<feature type="compositionally biased region" description="Acidic residues" evidence="4">
    <location>
        <begin position="233"/>
        <end position="243"/>
    </location>
</feature>
<feature type="compositionally biased region" description="Low complexity" evidence="4">
    <location>
        <begin position="449"/>
        <end position="463"/>
    </location>
</feature>
<dbReference type="InterPro" id="IPR014015">
    <property type="entry name" value="Helicase_SF3_DNA-vir"/>
</dbReference>
<evidence type="ECO:0000256" key="2">
    <source>
        <dbReference type="ARBA" id="ARBA00022801"/>
    </source>
</evidence>
<feature type="chain" id="PRO_5012824321" description="SF3 helicase domain-containing protein" evidence="5">
    <location>
        <begin position="19"/>
        <end position="1358"/>
    </location>
</feature>
<dbReference type="Pfam" id="PF08706">
    <property type="entry name" value="D5_N"/>
    <property type="match status" value="1"/>
</dbReference>
<dbReference type="InterPro" id="IPR006500">
    <property type="entry name" value="Helicase_put_C_phage/plasmid"/>
</dbReference>